<gene>
    <name evidence="1" type="ORF">CTAYLR_000027</name>
</gene>
<dbReference type="PANTHER" id="PTHR30615">
    <property type="entry name" value="UNCHARACTERIZED PROTEIN YJBQ-RELATED"/>
    <property type="match status" value="1"/>
</dbReference>
<protein>
    <recommendedName>
        <fullName evidence="3">Secondary thiamine-phosphate synthase enzyme</fullName>
    </recommendedName>
</protein>
<dbReference type="AlphaFoldDB" id="A0AAD7XN72"/>
<dbReference type="Pfam" id="PF01894">
    <property type="entry name" value="YjbQ"/>
    <property type="match status" value="1"/>
</dbReference>
<dbReference type="Gene3D" id="2.60.120.460">
    <property type="entry name" value="YjbQ-like"/>
    <property type="match status" value="1"/>
</dbReference>
<dbReference type="PANTHER" id="PTHR30615:SF16">
    <property type="entry name" value="SECONDARY THIAMINE-PHOSPHATE SYNTHASE ENZYME"/>
    <property type="match status" value="1"/>
</dbReference>
<organism evidence="1 2">
    <name type="scientific">Chrysophaeum taylorii</name>
    <dbReference type="NCBI Taxonomy" id="2483200"/>
    <lineage>
        <taxon>Eukaryota</taxon>
        <taxon>Sar</taxon>
        <taxon>Stramenopiles</taxon>
        <taxon>Ochrophyta</taxon>
        <taxon>Pelagophyceae</taxon>
        <taxon>Pelagomonadales</taxon>
        <taxon>Pelagomonadaceae</taxon>
        <taxon>Chrysophaeum</taxon>
    </lineage>
</organism>
<dbReference type="InterPro" id="IPR001602">
    <property type="entry name" value="UPF0047_YjbQ-like"/>
</dbReference>
<sequence>MRCLLVVAITSSGFNLSKHGVLEVKSSKPGPPQQEISVEDVTALVQGFVDDAGLREGLCTVVSKHTTTGITINEFEKRLATDLRQWLLELAPPDARSVAATANPKTYLHNDIDQRPDGEAERLRCIENGWDIDDPEQLAKWRSQEPINAHSHLHAMLLGSTEAIPVAEGKLLLGQWQSIMLVDLDGPRDRLLGVSVLGFT</sequence>
<keyword evidence="2" id="KW-1185">Reference proteome</keyword>
<evidence type="ECO:0000313" key="1">
    <source>
        <dbReference type="EMBL" id="KAJ8605502.1"/>
    </source>
</evidence>
<evidence type="ECO:0008006" key="3">
    <source>
        <dbReference type="Google" id="ProtNLM"/>
    </source>
</evidence>
<dbReference type="Proteomes" id="UP001230188">
    <property type="component" value="Unassembled WGS sequence"/>
</dbReference>
<comment type="caution">
    <text evidence="1">The sequence shown here is derived from an EMBL/GenBank/DDBJ whole genome shotgun (WGS) entry which is preliminary data.</text>
</comment>
<evidence type="ECO:0000313" key="2">
    <source>
        <dbReference type="Proteomes" id="UP001230188"/>
    </source>
</evidence>
<reference evidence="1" key="1">
    <citation type="submission" date="2023-01" db="EMBL/GenBank/DDBJ databases">
        <title>Metagenome sequencing of chrysophaentin producing Chrysophaeum taylorii.</title>
        <authorList>
            <person name="Davison J."/>
            <person name="Bewley C."/>
        </authorList>
    </citation>
    <scope>NUCLEOTIDE SEQUENCE</scope>
    <source>
        <strain evidence="1">NIES-1699</strain>
    </source>
</reference>
<name>A0AAD7XN72_9STRA</name>
<dbReference type="SUPFAM" id="SSF111038">
    <property type="entry name" value="YjbQ-like"/>
    <property type="match status" value="1"/>
</dbReference>
<dbReference type="InterPro" id="IPR035917">
    <property type="entry name" value="YjbQ-like_sf"/>
</dbReference>
<accession>A0AAD7XN72</accession>
<dbReference type="EMBL" id="JAQMWT010000314">
    <property type="protein sequence ID" value="KAJ8605502.1"/>
    <property type="molecule type" value="Genomic_DNA"/>
</dbReference>
<proteinExistence type="predicted"/>